<feature type="domain" description="Reelin" evidence="10">
    <location>
        <begin position="30"/>
        <end position="107"/>
    </location>
</feature>
<keyword evidence="4" id="KW-0929">Antimicrobial</keyword>
<dbReference type="Gene3D" id="2.60.40.4060">
    <property type="entry name" value="Reeler domain"/>
    <property type="match status" value="1"/>
</dbReference>
<name>A0ABQ9HHT6_9NEOP</name>
<dbReference type="InterPro" id="IPR002861">
    <property type="entry name" value="Reeler_dom"/>
</dbReference>
<dbReference type="PANTHER" id="PTHR45828">
    <property type="entry name" value="CYTOCHROME B561/FERRIC REDUCTASE TRANSMEMBRANE"/>
    <property type="match status" value="1"/>
</dbReference>
<dbReference type="EMBL" id="JARBHB010000005">
    <property type="protein sequence ID" value="KAJ8883835.1"/>
    <property type="molecule type" value="Genomic_DNA"/>
</dbReference>
<feature type="chain" id="PRO_5045553518" description="Reelin domain-containing protein" evidence="9">
    <location>
        <begin position="19"/>
        <end position="140"/>
    </location>
</feature>
<evidence type="ECO:0000256" key="1">
    <source>
        <dbReference type="ARBA" id="ARBA00004613"/>
    </source>
</evidence>
<gene>
    <name evidence="11" type="ORF">PR048_015690</name>
</gene>
<evidence type="ECO:0000256" key="5">
    <source>
        <dbReference type="ARBA" id="ARBA00022588"/>
    </source>
</evidence>
<accession>A0ABQ9HHT6</accession>
<comment type="similarity">
    <text evidence="2">Belongs to the insect defense protein family.</text>
</comment>
<dbReference type="InterPro" id="IPR051237">
    <property type="entry name" value="Ferric-chelate_Red/DefProt"/>
</dbReference>
<dbReference type="PANTHER" id="PTHR45828:SF9">
    <property type="entry name" value="CELL WALL INTEGRITY AND STRESS RESPONSE COMPONENT 4-LIKE-RELATED"/>
    <property type="match status" value="1"/>
</dbReference>
<evidence type="ECO:0000256" key="9">
    <source>
        <dbReference type="SAM" id="SignalP"/>
    </source>
</evidence>
<sequence>MVKILLISVVSLFGTICAYKSGAPKTDEVCRTMTPDHGAQIQPGNTFPYNVTVDKTSIKPGESVVIKITGSNQHPIRGFFVQARVGNTPMGHFAEGPEVQAIDCLKGAMVKYKSLCRIKIFKILSNSGSVKFSTEYCGRK</sequence>
<keyword evidence="8" id="KW-0044">Antibiotic</keyword>
<dbReference type="CDD" id="cd08544">
    <property type="entry name" value="Reeler"/>
    <property type="match status" value="1"/>
</dbReference>
<evidence type="ECO:0000256" key="8">
    <source>
        <dbReference type="ARBA" id="ARBA00023022"/>
    </source>
</evidence>
<evidence type="ECO:0000256" key="4">
    <source>
        <dbReference type="ARBA" id="ARBA00022529"/>
    </source>
</evidence>
<evidence type="ECO:0000256" key="3">
    <source>
        <dbReference type="ARBA" id="ARBA00022525"/>
    </source>
</evidence>
<keyword evidence="5" id="KW-0399">Innate immunity</keyword>
<comment type="caution">
    <text evidence="11">The sequence shown here is derived from an EMBL/GenBank/DDBJ whole genome shotgun (WGS) entry which is preliminary data.</text>
</comment>
<evidence type="ECO:0000256" key="6">
    <source>
        <dbReference type="ARBA" id="ARBA00022729"/>
    </source>
</evidence>
<keyword evidence="6 9" id="KW-0732">Signal</keyword>
<evidence type="ECO:0000256" key="2">
    <source>
        <dbReference type="ARBA" id="ARBA00008501"/>
    </source>
</evidence>
<comment type="subcellular location">
    <subcellularLocation>
        <location evidence="1">Secreted</location>
    </subcellularLocation>
</comment>
<proteinExistence type="inferred from homology"/>
<dbReference type="InterPro" id="IPR042307">
    <property type="entry name" value="Reeler_sf"/>
</dbReference>
<protein>
    <recommendedName>
        <fullName evidence="10">Reelin domain-containing protein</fullName>
    </recommendedName>
</protein>
<reference evidence="11 12" key="1">
    <citation type="submission" date="2023-02" db="EMBL/GenBank/DDBJ databases">
        <title>LHISI_Scaffold_Assembly.</title>
        <authorList>
            <person name="Stuart O.P."/>
            <person name="Cleave R."/>
            <person name="Magrath M.J.L."/>
            <person name="Mikheyev A.S."/>
        </authorList>
    </citation>
    <scope>NUCLEOTIDE SEQUENCE [LARGE SCALE GENOMIC DNA]</scope>
    <source>
        <strain evidence="11">Daus_M_001</strain>
        <tissue evidence="11">Leg muscle</tissue>
    </source>
</reference>
<evidence type="ECO:0000256" key="7">
    <source>
        <dbReference type="ARBA" id="ARBA00022859"/>
    </source>
</evidence>
<keyword evidence="7" id="KW-0391">Immunity</keyword>
<organism evidence="11 12">
    <name type="scientific">Dryococelus australis</name>
    <dbReference type="NCBI Taxonomy" id="614101"/>
    <lineage>
        <taxon>Eukaryota</taxon>
        <taxon>Metazoa</taxon>
        <taxon>Ecdysozoa</taxon>
        <taxon>Arthropoda</taxon>
        <taxon>Hexapoda</taxon>
        <taxon>Insecta</taxon>
        <taxon>Pterygota</taxon>
        <taxon>Neoptera</taxon>
        <taxon>Polyneoptera</taxon>
        <taxon>Phasmatodea</taxon>
        <taxon>Verophasmatodea</taxon>
        <taxon>Anareolatae</taxon>
        <taxon>Phasmatidae</taxon>
        <taxon>Eurycanthinae</taxon>
        <taxon>Dryococelus</taxon>
    </lineage>
</organism>
<keyword evidence="3" id="KW-0964">Secreted</keyword>
<dbReference type="Proteomes" id="UP001159363">
    <property type="component" value="Chromosome 4"/>
</dbReference>
<dbReference type="Pfam" id="PF02014">
    <property type="entry name" value="Reeler"/>
    <property type="match status" value="1"/>
</dbReference>
<evidence type="ECO:0000313" key="12">
    <source>
        <dbReference type="Proteomes" id="UP001159363"/>
    </source>
</evidence>
<keyword evidence="12" id="KW-1185">Reference proteome</keyword>
<feature type="signal peptide" evidence="9">
    <location>
        <begin position="1"/>
        <end position="18"/>
    </location>
</feature>
<evidence type="ECO:0000259" key="10">
    <source>
        <dbReference type="Pfam" id="PF02014"/>
    </source>
</evidence>
<evidence type="ECO:0000313" key="11">
    <source>
        <dbReference type="EMBL" id="KAJ8883835.1"/>
    </source>
</evidence>